<proteinExistence type="predicted"/>
<comment type="caution">
    <text evidence="1">The sequence shown here is derived from an EMBL/GenBank/DDBJ whole genome shotgun (WGS) entry which is preliminary data.</text>
</comment>
<organism evidence="1 2">
    <name type="scientific">Rhodococcus qingshengii</name>
    <dbReference type="NCBI Taxonomy" id="334542"/>
    <lineage>
        <taxon>Bacteria</taxon>
        <taxon>Bacillati</taxon>
        <taxon>Actinomycetota</taxon>
        <taxon>Actinomycetes</taxon>
        <taxon>Mycobacteriales</taxon>
        <taxon>Nocardiaceae</taxon>
        <taxon>Rhodococcus</taxon>
        <taxon>Rhodococcus erythropolis group</taxon>
    </lineage>
</organism>
<gene>
    <name evidence="1" type="ORF">CHR55_23545</name>
</gene>
<evidence type="ECO:0000313" key="1">
    <source>
        <dbReference type="EMBL" id="PCK24957.1"/>
    </source>
</evidence>
<evidence type="ECO:0000313" key="2">
    <source>
        <dbReference type="Proteomes" id="UP000230886"/>
    </source>
</evidence>
<name>A0A2A5J6V4_RHOSG</name>
<dbReference type="Proteomes" id="UP000230886">
    <property type="component" value="Unassembled WGS sequence"/>
</dbReference>
<reference evidence="1 2" key="1">
    <citation type="submission" date="2017-07" db="EMBL/GenBank/DDBJ databases">
        <title>Draft sequence of Rhodococcus enclensis 23b-28.</title>
        <authorList>
            <person name="Besaury L."/>
            <person name="Sancelme M."/>
            <person name="Amato P."/>
            <person name="Lallement A."/>
            <person name="Delort A.-M."/>
        </authorList>
    </citation>
    <scope>NUCLEOTIDE SEQUENCE [LARGE SCALE GENOMIC DNA]</scope>
    <source>
        <strain evidence="1 2">23b-28</strain>
    </source>
</reference>
<accession>A0A2A5J6V4</accession>
<protein>
    <submittedName>
        <fullName evidence="1">Uncharacterized protein</fullName>
    </submittedName>
</protein>
<sequence length="68" mass="7509">MSIGRSGSDSDSLMFQWYQYLSTTETRNFPNNVRPDSLATTVVAFAEKLTTYTTSNSKLPRPISVASA</sequence>
<dbReference type="AlphaFoldDB" id="A0A2A5J6V4"/>
<dbReference type="EMBL" id="NOVD01000022">
    <property type="protein sequence ID" value="PCK24957.1"/>
    <property type="molecule type" value="Genomic_DNA"/>
</dbReference>